<name>A0A7V0IAE8_DESA2</name>
<sequence length="79" mass="9338">MLEAIKELGDWILSTQKKDRLNILLESLYKTNQEEPRVLTIDIDITTTTQYLEISIKPYRIEKIEQYLYKRGSSRGANF</sequence>
<reference evidence="1" key="1">
    <citation type="journal article" date="2020" name="mSystems">
        <title>Genome- and Community-Level Interaction Insights into Carbon Utilization and Element Cycling Functions of Hydrothermarchaeota in Hydrothermal Sediment.</title>
        <authorList>
            <person name="Zhou Z."/>
            <person name="Liu Y."/>
            <person name="Xu W."/>
            <person name="Pan J."/>
            <person name="Luo Z.H."/>
            <person name="Li M."/>
        </authorList>
    </citation>
    <scope>NUCLEOTIDE SEQUENCE [LARGE SCALE GENOMIC DNA]</scope>
    <source>
        <strain evidence="1">HyVt-113</strain>
    </source>
</reference>
<dbReference type="EMBL" id="DQWQ01000113">
    <property type="protein sequence ID" value="HDD35674.1"/>
    <property type="molecule type" value="Genomic_DNA"/>
</dbReference>
<accession>A0A7V0IAE8</accession>
<dbReference type="AlphaFoldDB" id="A0A7V0IAE8"/>
<organism evidence="1">
    <name type="scientific">Desulfofervidus auxilii</name>
    <dbReference type="NCBI Taxonomy" id="1621989"/>
    <lineage>
        <taxon>Bacteria</taxon>
        <taxon>Pseudomonadati</taxon>
        <taxon>Thermodesulfobacteriota</taxon>
        <taxon>Candidatus Desulfofervidia</taxon>
        <taxon>Candidatus Desulfofervidales</taxon>
        <taxon>Candidatus Desulfofervidaceae</taxon>
        <taxon>Candidatus Desulfofervidus</taxon>
    </lineage>
</organism>
<evidence type="ECO:0000313" key="1">
    <source>
        <dbReference type="EMBL" id="HDD35674.1"/>
    </source>
</evidence>
<protein>
    <submittedName>
        <fullName evidence="1">Uncharacterized protein</fullName>
    </submittedName>
</protein>
<dbReference type="Proteomes" id="UP000885706">
    <property type="component" value="Unassembled WGS sequence"/>
</dbReference>
<dbReference type="InterPro" id="IPR013389">
    <property type="entry name" value="CRISPR-assoc_prot_Cas8b"/>
</dbReference>
<proteinExistence type="predicted"/>
<dbReference type="Pfam" id="PF09484">
    <property type="entry name" value="Cas_TM1802"/>
    <property type="match status" value="1"/>
</dbReference>
<gene>
    <name evidence="1" type="ORF">ENF30_02615</name>
</gene>
<feature type="non-terminal residue" evidence="1">
    <location>
        <position position="79"/>
    </location>
</feature>
<comment type="caution">
    <text evidence="1">The sequence shown here is derived from an EMBL/GenBank/DDBJ whole genome shotgun (WGS) entry which is preliminary data.</text>
</comment>